<accession>A0A1X7AHE0</accession>
<protein>
    <submittedName>
        <fullName evidence="1">Uncharacterized protein</fullName>
    </submittedName>
</protein>
<organism evidence="1 2">
    <name type="scientific">Parendozoicomonas haliclonae</name>
    <dbReference type="NCBI Taxonomy" id="1960125"/>
    <lineage>
        <taxon>Bacteria</taxon>
        <taxon>Pseudomonadati</taxon>
        <taxon>Pseudomonadota</taxon>
        <taxon>Gammaproteobacteria</taxon>
        <taxon>Oceanospirillales</taxon>
        <taxon>Endozoicomonadaceae</taxon>
        <taxon>Parendozoicomonas</taxon>
    </lineage>
</organism>
<evidence type="ECO:0000313" key="2">
    <source>
        <dbReference type="Proteomes" id="UP000196573"/>
    </source>
</evidence>
<proteinExistence type="predicted"/>
<sequence>MGLLDSVKSTYARSKVTVVLRRIFKLQQSFHSDGFSPDGMANIIASNVPDEFIKMKAHESAIALAGLDHALRNLFSRGATDSELFFPLSLAFLMLHSDVGKNHIAYRYTAIDYEILDHVSETVSNINSYMGSDPLMNELSGLVNDSVY</sequence>
<reference evidence="1 2" key="1">
    <citation type="submission" date="2017-03" db="EMBL/GenBank/DDBJ databases">
        <authorList>
            <person name="Afonso C.L."/>
            <person name="Miller P.J."/>
            <person name="Scott M.A."/>
            <person name="Spackman E."/>
            <person name="Goraichik I."/>
            <person name="Dimitrov K.M."/>
            <person name="Suarez D.L."/>
            <person name="Swayne D.E."/>
        </authorList>
    </citation>
    <scope>NUCLEOTIDE SEQUENCE [LARGE SCALE GENOMIC DNA]</scope>
    <source>
        <strain evidence="1">SB41UT1</strain>
    </source>
</reference>
<name>A0A1X7AHE0_9GAMM</name>
<dbReference type="AlphaFoldDB" id="A0A1X7AHE0"/>
<dbReference type="Proteomes" id="UP000196573">
    <property type="component" value="Unassembled WGS sequence"/>
</dbReference>
<keyword evidence="2" id="KW-1185">Reference proteome</keyword>
<dbReference type="RefSeq" id="WP_087108042.1">
    <property type="nucleotide sequence ID" value="NZ_CBCSCN010000009.1"/>
</dbReference>
<dbReference type="EMBL" id="FWPT01000003">
    <property type="protein sequence ID" value="SMA41441.1"/>
    <property type="molecule type" value="Genomic_DNA"/>
</dbReference>
<evidence type="ECO:0000313" key="1">
    <source>
        <dbReference type="EMBL" id="SMA41441.1"/>
    </source>
</evidence>
<gene>
    <name evidence="1" type="ORF">EHSB41UT_01254</name>
</gene>